<proteinExistence type="predicted"/>
<sequence length="134" mass="14507">MSGLTDEAKALLAEAIPGWATTVRPDGSLHSTVVWVDVEGDDVIFNTAIGRAKEKHLRADPRVSVSVAHPRDAFRFVSVSGIARLEEEGAADVFDQLARKYLGIADHPHRSGAGERITIRVRPDRVIFKPGGQG</sequence>
<organism evidence="3 4">
    <name type="scientific">Actinoallomurus bryophytorum</name>
    <dbReference type="NCBI Taxonomy" id="1490222"/>
    <lineage>
        <taxon>Bacteria</taxon>
        <taxon>Bacillati</taxon>
        <taxon>Actinomycetota</taxon>
        <taxon>Actinomycetes</taxon>
        <taxon>Streptosporangiales</taxon>
        <taxon>Thermomonosporaceae</taxon>
        <taxon>Actinoallomurus</taxon>
    </lineage>
</organism>
<dbReference type="EMBL" id="VFOZ01000002">
    <property type="protein sequence ID" value="TQL90325.1"/>
    <property type="molecule type" value="Genomic_DNA"/>
</dbReference>
<dbReference type="Proteomes" id="UP000316096">
    <property type="component" value="Unassembled WGS sequence"/>
</dbReference>
<keyword evidence="4" id="KW-1185">Reference proteome</keyword>
<protein>
    <submittedName>
        <fullName evidence="3">PPOX class probable F420-dependent enzyme</fullName>
    </submittedName>
</protein>
<dbReference type="PANTHER" id="PTHR35176">
    <property type="entry name" value="HEME OXYGENASE HI_0854-RELATED"/>
    <property type="match status" value="1"/>
</dbReference>
<dbReference type="GO" id="GO:0016627">
    <property type="term" value="F:oxidoreductase activity, acting on the CH-CH group of donors"/>
    <property type="evidence" value="ECO:0007669"/>
    <property type="project" value="TreeGrafter"/>
</dbReference>
<dbReference type="InterPro" id="IPR012349">
    <property type="entry name" value="Split_barrel_FMN-bd"/>
</dbReference>
<evidence type="ECO:0000259" key="2">
    <source>
        <dbReference type="Pfam" id="PF01243"/>
    </source>
</evidence>
<accession>A0A543BZU4</accession>
<dbReference type="RefSeq" id="WP_141962373.1">
    <property type="nucleotide sequence ID" value="NZ_VFOZ01000002.1"/>
</dbReference>
<comment type="caution">
    <text evidence="3">The sequence shown here is derived from an EMBL/GenBank/DDBJ whole genome shotgun (WGS) entry which is preliminary data.</text>
</comment>
<dbReference type="InterPro" id="IPR052019">
    <property type="entry name" value="F420H2_bilvrd_red/Heme_oxyg"/>
</dbReference>
<feature type="domain" description="Pyridoxamine 5'-phosphate oxidase N-terminal" evidence="2">
    <location>
        <begin position="4"/>
        <end position="128"/>
    </location>
</feature>
<evidence type="ECO:0000256" key="1">
    <source>
        <dbReference type="ARBA" id="ARBA00023002"/>
    </source>
</evidence>
<dbReference type="GO" id="GO:0005829">
    <property type="term" value="C:cytosol"/>
    <property type="evidence" value="ECO:0007669"/>
    <property type="project" value="TreeGrafter"/>
</dbReference>
<dbReference type="PANTHER" id="PTHR35176:SF6">
    <property type="entry name" value="HEME OXYGENASE HI_0854-RELATED"/>
    <property type="match status" value="1"/>
</dbReference>
<evidence type="ECO:0000313" key="3">
    <source>
        <dbReference type="EMBL" id="TQL90325.1"/>
    </source>
</evidence>
<dbReference type="GO" id="GO:0070967">
    <property type="term" value="F:coenzyme F420 binding"/>
    <property type="evidence" value="ECO:0007669"/>
    <property type="project" value="TreeGrafter"/>
</dbReference>
<keyword evidence="1" id="KW-0560">Oxidoreductase</keyword>
<dbReference type="NCBIfam" id="TIGR03618">
    <property type="entry name" value="Rv1155_F420"/>
    <property type="match status" value="1"/>
</dbReference>
<reference evidence="3 4" key="1">
    <citation type="submission" date="2019-06" db="EMBL/GenBank/DDBJ databases">
        <title>Sequencing the genomes of 1000 actinobacteria strains.</title>
        <authorList>
            <person name="Klenk H.-P."/>
        </authorList>
    </citation>
    <scope>NUCLEOTIDE SEQUENCE [LARGE SCALE GENOMIC DNA]</scope>
    <source>
        <strain evidence="3 4">DSM 102200</strain>
    </source>
</reference>
<dbReference type="InterPro" id="IPR011576">
    <property type="entry name" value="Pyridox_Oxase_N"/>
</dbReference>
<dbReference type="OrthoDB" id="162914at2"/>
<dbReference type="InterPro" id="IPR019920">
    <property type="entry name" value="F420-binding_dom_put"/>
</dbReference>
<dbReference type="Gene3D" id="2.30.110.10">
    <property type="entry name" value="Electron Transport, Fmn-binding Protein, Chain A"/>
    <property type="match status" value="1"/>
</dbReference>
<gene>
    <name evidence="3" type="ORF">FB559_7628</name>
</gene>
<name>A0A543BZU4_9ACTN</name>
<dbReference type="SUPFAM" id="SSF50475">
    <property type="entry name" value="FMN-binding split barrel"/>
    <property type="match status" value="1"/>
</dbReference>
<dbReference type="AlphaFoldDB" id="A0A543BZU4"/>
<evidence type="ECO:0000313" key="4">
    <source>
        <dbReference type="Proteomes" id="UP000316096"/>
    </source>
</evidence>
<dbReference type="Pfam" id="PF01243">
    <property type="entry name" value="PNPOx_N"/>
    <property type="match status" value="1"/>
</dbReference>